<evidence type="ECO:0000259" key="1">
    <source>
        <dbReference type="Pfam" id="PF25583"/>
    </source>
</evidence>
<dbReference type="EMBL" id="JRPJ02000039">
    <property type="protein sequence ID" value="TLE08915.1"/>
    <property type="molecule type" value="Genomic_DNA"/>
</dbReference>
<comment type="caution">
    <text evidence="2">The sequence shown here is derived from an EMBL/GenBank/DDBJ whole genome shotgun (WGS) entry which is preliminary data.</text>
</comment>
<evidence type="ECO:0000313" key="2">
    <source>
        <dbReference type="EMBL" id="TLE08915.1"/>
    </source>
</evidence>
<name>A0A4U8UA49_9HELI</name>
<dbReference type="AlphaFoldDB" id="A0A4U8UA49"/>
<dbReference type="Proteomes" id="UP000029857">
    <property type="component" value="Unassembled WGS sequence"/>
</dbReference>
<protein>
    <submittedName>
        <fullName evidence="2">WYL domain-containing protein</fullName>
    </submittedName>
</protein>
<gene>
    <name evidence="2" type="ORF">LS79_009000</name>
</gene>
<organism evidence="2 3">
    <name type="scientific">Helicobacter bilis</name>
    <dbReference type="NCBI Taxonomy" id="37372"/>
    <lineage>
        <taxon>Bacteria</taxon>
        <taxon>Pseudomonadati</taxon>
        <taxon>Campylobacterota</taxon>
        <taxon>Epsilonproteobacteria</taxon>
        <taxon>Campylobacterales</taxon>
        <taxon>Helicobacteraceae</taxon>
        <taxon>Helicobacter</taxon>
    </lineage>
</organism>
<dbReference type="InterPro" id="IPR057727">
    <property type="entry name" value="WCX_dom"/>
</dbReference>
<feature type="domain" description="WCX" evidence="1">
    <location>
        <begin position="2"/>
        <end position="75"/>
    </location>
</feature>
<sequence length="81" mass="9547">MVRLWIDSKVAKYFKRKKISPNQHLIEHKDGSLDITLHITDFMEIAPLVLMWIPSVAVLEPQELKDFIKKSVEEYLKVLEL</sequence>
<dbReference type="RefSeq" id="WP_034565542.1">
    <property type="nucleotide sequence ID" value="NZ_CAMCCI010000034.1"/>
</dbReference>
<proteinExistence type="predicted"/>
<accession>A0A4U8UA49</accession>
<dbReference type="Pfam" id="PF25583">
    <property type="entry name" value="WCX"/>
    <property type="match status" value="1"/>
</dbReference>
<evidence type="ECO:0000313" key="3">
    <source>
        <dbReference type="Proteomes" id="UP000029857"/>
    </source>
</evidence>
<reference evidence="2 3" key="1">
    <citation type="journal article" date="2014" name="Genome Announc.">
        <title>Draft genome sequences of eight enterohepatic helicobacter species isolated from both laboratory and wild rodents.</title>
        <authorList>
            <person name="Sheh A."/>
            <person name="Shen Z."/>
            <person name="Fox J.G."/>
        </authorList>
    </citation>
    <scope>NUCLEOTIDE SEQUENCE [LARGE SCALE GENOMIC DNA]</scope>
    <source>
        <strain evidence="2 3">ATCC 49320</strain>
    </source>
</reference>